<protein>
    <submittedName>
        <fullName evidence="1">Uncharacterized protein</fullName>
    </submittedName>
</protein>
<keyword evidence="1" id="KW-0614">Plasmid</keyword>
<gene>
    <name evidence="1" type="ORF">SS37A_42130</name>
</gene>
<keyword evidence="2" id="KW-1185">Reference proteome</keyword>
<organism evidence="1 2">
    <name type="scientific">Methylocystis iwaonis</name>
    <dbReference type="NCBI Taxonomy" id="2885079"/>
    <lineage>
        <taxon>Bacteria</taxon>
        <taxon>Pseudomonadati</taxon>
        <taxon>Pseudomonadota</taxon>
        <taxon>Alphaproteobacteria</taxon>
        <taxon>Hyphomicrobiales</taxon>
        <taxon>Methylocystaceae</taxon>
        <taxon>Methylocystis</taxon>
    </lineage>
</organism>
<dbReference type="EMBL" id="AP027146">
    <property type="protein sequence ID" value="BDV36683.1"/>
    <property type="molecule type" value="Genomic_DNA"/>
</dbReference>
<geneLocation type="plasmid" evidence="1 2">
    <name>pSS37A-Re-4</name>
</geneLocation>
<name>A0ABN6VLM1_9HYPH</name>
<evidence type="ECO:0000313" key="1">
    <source>
        <dbReference type="EMBL" id="BDV36683.1"/>
    </source>
</evidence>
<evidence type="ECO:0000313" key="2">
    <source>
        <dbReference type="Proteomes" id="UP001317629"/>
    </source>
</evidence>
<reference evidence="1 2" key="1">
    <citation type="journal article" date="2023" name="Int. J. Syst. Evol. Microbiol.">
        <title>Methylocystis iwaonis sp. nov., a type II methane-oxidizing bacterium from surface soil of a rice paddy field in Japan, and emended description of the genus Methylocystis (ex Whittenbury et al. 1970) Bowman et al. 1993.</title>
        <authorList>
            <person name="Kaise H."/>
            <person name="Sawadogo J.B."/>
            <person name="Alam M.S."/>
            <person name="Ueno C."/>
            <person name="Dianou D."/>
            <person name="Shinjo R."/>
            <person name="Asakawa S."/>
        </authorList>
    </citation>
    <scope>NUCLEOTIDE SEQUENCE [LARGE SCALE GENOMIC DNA]</scope>
    <source>
        <strain evidence="1 2">SS37A-Re</strain>
    </source>
</reference>
<sequence>MPTGPEAPMVETVIIDSALERTRNPCRGSIEMDPFSRRRAVPPVCQAGGVSMLKYNLERLWGPLFKETSVLGTTRHALLSFLGGQDSCEDAGFATFLHEYEF</sequence>
<proteinExistence type="predicted"/>
<dbReference type="Proteomes" id="UP001317629">
    <property type="component" value="Plasmid pSS37A-Re-4"/>
</dbReference>
<accession>A0ABN6VLM1</accession>